<dbReference type="Proteomes" id="UP001501183">
    <property type="component" value="Unassembled WGS sequence"/>
</dbReference>
<sequence>MYMMPIVLWSVVVRSRTIHDPFGALAGTGRDASIAGAVRGARSTMAHALTTVADGCRESGLSVLTHGPE</sequence>
<proteinExistence type="predicted"/>
<organism evidence="1 2">
    <name type="scientific">Rhodococcus olei</name>
    <dbReference type="NCBI Taxonomy" id="2161675"/>
    <lineage>
        <taxon>Bacteria</taxon>
        <taxon>Bacillati</taxon>
        <taxon>Actinomycetota</taxon>
        <taxon>Actinomycetes</taxon>
        <taxon>Mycobacteriales</taxon>
        <taxon>Nocardiaceae</taxon>
        <taxon>Rhodococcus</taxon>
    </lineage>
</organism>
<reference evidence="2" key="1">
    <citation type="journal article" date="2019" name="Int. J. Syst. Evol. Microbiol.">
        <title>The Global Catalogue of Microorganisms (GCM) 10K type strain sequencing project: providing services to taxonomists for standard genome sequencing and annotation.</title>
        <authorList>
            <consortium name="The Broad Institute Genomics Platform"/>
            <consortium name="The Broad Institute Genome Sequencing Center for Infectious Disease"/>
            <person name="Wu L."/>
            <person name="Ma J."/>
        </authorList>
    </citation>
    <scope>NUCLEOTIDE SEQUENCE [LARGE SCALE GENOMIC DNA]</scope>
    <source>
        <strain evidence="2">JCM 32206</strain>
    </source>
</reference>
<accession>A0ABP8NYI5</accession>
<gene>
    <name evidence="1" type="ORF">GCM10023094_21020</name>
</gene>
<name>A0ABP8NYI5_9NOCA</name>
<keyword evidence="2" id="KW-1185">Reference proteome</keyword>
<evidence type="ECO:0000313" key="2">
    <source>
        <dbReference type="Proteomes" id="UP001501183"/>
    </source>
</evidence>
<comment type="caution">
    <text evidence="1">The sequence shown here is derived from an EMBL/GenBank/DDBJ whole genome shotgun (WGS) entry which is preliminary data.</text>
</comment>
<dbReference type="EMBL" id="BAABFB010000030">
    <property type="protein sequence ID" value="GAA4477938.1"/>
    <property type="molecule type" value="Genomic_DNA"/>
</dbReference>
<evidence type="ECO:0000313" key="1">
    <source>
        <dbReference type="EMBL" id="GAA4477938.1"/>
    </source>
</evidence>
<protein>
    <submittedName>
        <fullName evidence="1">Uncharacterized protein</fullName>
    </submittedName>
</protein>